<evidence type="ECO:0000313" key="2">
    <source>
        <dbReference type="Proteomes" id="UP000248021"/>
    </source>
</evidence>
<organism evidence="1 2">
    <name type="scientific">Chelatococcus asaccharovorans</name>
    <dbReference type="NCBI Taxonomy" id="28210"/>
    <lineage>
        <taxon>Bacteria</taxon>
        <taxon>Pseudomonadati</taxon>
        <taxon>Pseudomonadota</taxon>
        <taxon>Alphaproteobacteria</taxon>
        <taxon>Hyphomicrobiales</taxon>
        <taxon>Chelatococcaceae</taxon>
        <taxon>Chelatococcus</taxon>
    </lineage>
</organism>
<reference evidence="1 2" key="1">
    <citation type="submission" date="2018-05" db="EMBL/GenBank/DDBJ databases">
        <title>Genomic Encyclopedia of Type Strains, Phase IV (KMG-IV): sequencing the most valuable type-strain genomes for metagenomic binning, comparative biology and taxonomic classification.</title>
        <authorList>
            <person name="Goeker M."/>
        </authorList>
    </citation>
    <scope>NUCLEOTIDE SEQUENCE [LARGE SCALE GENOMIC DNA]</scope>
    <source>
        <strain evidence="1 2">DSM 6462</strain>
    </source>
</reference>
<comment type="caution">
    <text evidence="1">The sequence shown here is derived from an EMBL/GenBank/DDBJ whole genome shotgun (WGS) entry which is preliminary data.</text>
</comment>
<gene>
    <name evidence="1" type="ORF">C7450_103157</name>
</gene>
<dbReference type="Proteomes" id="UP000248021">
    <property type="component" value="Unassembled WGS sequence"/>
</dbReference>
<dbReference type="RefSeq" id="WP_110373946.1">
    <property type="nucleotide sequence ID" value="NZ_JAHBRY010000001.1"/>
</dbReference>
<dbReference type="AlphaFoldDB" id="A0A2V3UND2"/>
<accession>A0A2V3UND2</accession>
<protein>
    <submittedName>
        <fullName evidence="1">Uncharacterized protein DUF3800</fullName>
    </submittedName>
</protein>
<name>A0A2V3UND2_9HYPH</name>
<dbReference type="OrthoDB" id="7605133at2"/>
<dbReference type="Pfam" id="PF12686">
    <property type="entry name" value="DUF3800"/>
    <property type="match status" value="1"/>
</dbReference>
<keyword evidence="2" id="KW-1185">Reference proteome</keyword>
<proteinExistence type="predicted"/>
<sequence>MHLIYFDEVKYDPPNQTSFWLGGICVPHLEVQGIERELNEISFDAFGSQNLEKSTEFHGIEICRGSGNFKGRPYNDRLEILKRLLTVAARPTISRLYVKINPKNIVASSTPPDKIAFMYFVEQADDLLSSKETLGMLFGDYDEPSISPSVASLAEYRLGVTRWARGKRIRNIIDTVHYAKSHHSRLIQLADVFLYCLQFHAQNNSAPWRQGIDSVISGSGMLACRRKIWPLRAEWP</sequence>
<evidence type="ECO:0000313" key="1">
    <source>
        <dbReference type="EMBL" id="PXW61640.1"/>
    </source>
</evidence>
<dbReference type="InterPro" id="IPR024524">
    <property type="entry name" value="DUF3800"/>
</dbReference>
<dbReference type="EMBL" id="QJJK01000003">
    <property type="protein sequence ID" value="PXW61640.1"/>
    <property type="molecule type" value="Genomic_DNA"/>
</dbReference>